<dbReference type="InterPro" id="IPR000477">
    <property type="entry name" value="RT_dom"/>
</dbReference>
<dbReference type="AlphaFoldDB" id="A0A2B4R8D8"/>
<keyword evidence="4" id="KW-0677">Repeat</keyword>
<gene>
    <name evidence="13" type="primary">Traf4</name>
    <name evidence="13" type="ORF">AWC38_SpisGene21973</name>
</gene>
<evidence type="ECO:0000256" key="9">
    <source>
        <dbReference type="SAM" id="MobiDB-lite"/>
    </source>
</evidence>
<dbReference type="Pfam" id="PF00929">
    <property type="entry name" value="RNase_T"/>
    <property type="match status" value="1"/>
</dbReference>
<protein>
    <submittedName>
        <fullName evidence="13">TNF receptor-associated factor 4</fullName>
    </submittedName>
</protein>
<dbReference type="InterPro" id="IPR013083">
    <property type="entry name" value="Znf_RING/FYVE/PHD"/>
</dbReference>
<feature type="zinc finger region" description="TRAF-type" evidence="7">
    <location>
        <begin position="273"/>
        <end position="317"/>
    </location>
</feature>
<accession>A0A2B4R8D8</accession>
<dbReference type="Gene3D" id="2.60.210.10">
    <property type="entry name" value="Apoptosis, Tumor Necrosis Factor Receptor Associated Protein 2, Chain A"/>
    <property type="match status" value="2"/>
</dbReference>
<comment type="caution">
    <text evidence="13">The sequence shown here is derived from an EMBL/GenBank/DDBJ whole genome shotgun (WGS) entry which is preliminary data.</text>
</comment>
<feature type="zinc finger region" description="TRAF-type" evidence="7">
    <location>
        <begin position="329"/>
        <end position="376"/>
    </location>
</feature>
<dbReference type="PROSITE" id="PS50144">
    <property type="entry name" value="MATH"/>
    <property type="match status" value="2"/>
</dbReference>
<dbReference type="SUPFAM" id="SSF49599">
    <property type="entry name" value="TRAF domain-like"/>
    <property type="match status" value="5"/>
</dbReference>
<comment type="subcellular location">
    <subcellularLocation>
        <location evidence="1">Cytoplasm</location>
    </subcellularLocation>
</comment>
<evidence type="ECO:0000259" key="11">
    <source>
        <dbReference type="PROSITE" id="PS50145"/>
    </source>
</evidence>
<dbReference type="InterPro" id="IPR049342">
    <property type="entry name" value="TRAF1-6_MATH_dom"/>
</dbReference>
<evidence type="ECO:0000259" key="10">
    <source>
        <dbReference type="PROSITE" id="PS50144"/>
    </source>
</evidence>
<dbReference type="InterPro" id="IPR013520">
    <property type="entry name" value="Ribonucl_H"/>
</dbReference>
<dbReference type="PROSITE" id="PS50145">
    <property type="entry name" value="ZF_TRAF"/>
    <property type="match status" value="4"/>
</dbReference>
<name>A0A2B4R8D8_STYPI</name>
<dbReference type="InterPro" id="IPR012337">
    <property type="entry name" value="RNaseH-like_sf"/>
</dbReference>
<keyword evidence="14" id="KW-1185">Reference proteome</keyword>
<evidence type="ECO:0000256" key="4">
    <source>
        <dbReference type="ARBA" id="ARBA00022737"/>
    </source>
</evidence>
<dbReference type="SMART" id="SM00061">
    <property type="entry name" value="MATH"/>
    <property type="match status" value="2"/>
</dbReference>
<dbReference type="Pfam" id="PF02176">
    <property type="entry name" value="zf-TRAF"/>
    <property type="match status" value="2"/>
</dbReference>
<dbReference type="STRING" id="50429.A0A2B4R8D8"/>
<organism evidence="13 14">
    <name type="scientific">Stylophora pistillata</name>
    <name type="common">Smooth cauliflower coral</name>
    <dbReference type="NCBI Taxonomy" id="50429"/>
    <lineage>
        <taxon>Eukaryota</taxon>
        <taxon>Metazoa</taxon>
        <taxon>Cnidaria</taxon>
        <taxon>Anthozoa</taxon>
        <taxon>Hexacorallia</taxon>
        <taxon>Scleractinia</taxon>
        <taxon>Astrocoeniina</taxon>
        <taxon>Pocilloporidae</taxon>
        <taxon>Stylophora</taxon>
    </lineage>
</organism>
<evidence type="ECO:0000256" key="7">
    <source>
        <dbReference type="PROSITE-ProRule" id="PRU00207"/>
    </source>
</evidence>
<evidence type="ECO:0000313" key="14">
    <source>
        <dbReference type="Proteomes" id="UP000225706"/>
    </source>
</evidence>
<feature type="domain" description="MATH" evidence="10">
    <location>
        <begin position="409"/>
        <end position="495"/>
    </location>
</feature>
<feature type="zinc finger region" description="TRAF-type" evidence="7">
    <location>
        <begin position="509"/>
        <end position="562"/>
    </location>
</feature>
<dbReference type="InterPro" id="IPR008974">
    <property type="entry name" value="TRAF-like"/>
</dbReference>
<dbReference type="SUPFAM" id="SSF53098">
    <property type="entry name" value="Ribonuclease H-like"/>
    <property type="match status" value="1"/>
</dbReference>
<reference evidence="14" key="1">
    <citation type="journal article" date="2017" name="bioRxiv">
        <title>Comparative analysis of the genomes of Stylophora pistillata and Acropora digitifera provides evidence for extensive differences between species of corals.</title>
        <authorList>
            <person name="Voolstra C.R."/>
            <person name="Li Y."/>
            <person name="Liew Y.J."/>
            <person name="Baumgarten S."/>
            <person name="Zoccola D."/>
            <person name="Flot J.-F."/>
            <person name="Tambutte S."/>
            <person name="Allemand D."/>
            <person name="Aranda M."/>
        </authorList>
    </citation>
    <scope>NUCLEOTIDE SEQUENCE [LARGE SCALE GENOMIC DNA]</scope>
</reference>
<dbReference type="CDD" id="cd06127">
    <property type="entry name" value="DEDDh"/>
    <property type="match status" value="1"/>
</dbReference>
<evidence type="ECO:0000256" key="8">
    <source>
        <dbReference type="SAM" id="Coils"/>
    </source>
</evidence>
<dbReference type="EMBL" id="LSMT01000872">
    <property type="protein sequence ID" value="PFX13911.1"/>
    <property type="molecule type" value="Genomic_DNA"/>
</dbReference>
<dbReference type="OrthoDB" id="1630758at2759"/>
<dbReference type="GO" id="GO:0003676">
    <property type="term" value="F:nucleic acid binding"/>
    <property type="evidence" value="ECO:0007669"/>
    <property type="project" value="InterPro"/>
</dbReference>
<feature type="domain" description="TRAF-type" evidence="11">
    <location>
        <begin position="589"/>
        <end position="624"/>
    </location>
</feature>
<keyword evidence="5 7" id="KW-0863">Zinc-finger</keyword>
<keyword evidence="13" id="KW-0675">Receptor</keyword>
<feature type="zinc finger region" description="TRAF-type" evidence="7">
    <location>
        <begin position="589"/>
        <end position="624"/>
    </location>
</feature>
<feature type="coiled-coil region" evidence="8">
    <location>
        <begin position="634"/>
        <end position="696"/>
    </location>
</feature>
<dbReference type="Pfam" id="PF00078">
    <property type="entry name" value="RVT_1"/>
    <property type="match status" value="1"/>
</dbReference>
<evidence type="ECO:0000259" key="12">
    <source>
        <dbReference type="PROSITE" id="PS50878"/>
    </source>
</evidence>
<dbReference type="PANTHER" id="PTHR10131">
    <property type="entry name" value="TNF RECEPTOR ASSOCIATED FACTOR"/>
    <property type="match status" value="1"/>
</dbReference>
<feature type="domain" description="TRAF-type" evidence="11">
    <location>
        <begin position="509"/>
        <end position="562"/>
    </location>
</feature>
<feature type="domain" description="TRAF-type" evidence="11">
    <location>
        <begin position="329"/>
        <end position="376"/>
    </location>
</feature>
<dbReference type="Proteomes" id="UP000225706">
    <property type="component" value="Unassembled WGS sequence"/>
</dbReference>
<feature type="compositionally biased region" description="Basic and acidic residues" evidence="9">
    <location>
        <begin position="847"/>
        <end position="856"/>
    </location>
</feature>
<evidence type="ECO:0000256" key="3">
    <source>
        <dbReference type="ARBA" id="ARBA00022723"/>
    </source>
</evidence>
<feature type="domain" description="TRAF-type" evidence="11">
    <location>
        <begin position="273"/>
        <end position="317"/>
    </location>
</feature>
<evidence type="ECO:0000256" key="6">
    <source>
        <dbReference type="ARBA" id="ARBA00022833"/>
    </source>
</evidence>
<dbReference type="GO" id="GO:0043122">
    <property type="term" value="P:regulation of canonical NF-kappaB signal transduction"/>
    <property type="evidence" value="ECO:0007669"/>
    <property type="project" value="TreeGrafter"/>
</dbReference>
<dbReference type="Gene3D" id="3.30.420.10">
    <property type="entry name" value="Ribonuclease H-like superfamily/Ribonuclease H"/>
    <property type="match status" value="1"/>
</dbReference>
<dbReference type="Pfam" id="PF22486">
    <property type="entry name" value="MATH_2"/>
    <property type="match status" value="1"/>
</dbReference>
<dbReference type="GO" id="GO:0005737">
    <property type="term" value="C:cytoplasm"/>
    <property type="evidence" value="ECO:0007669"/>
    <property type="project" value="UniProtKB-SubCell"/>
</dbReference>
<keyword evidence="3 7" id="KW-0479">Metal-binding</keyword>
<dbReference type="PANTHER" id="PTHR10131:SF94">
    <property type="entry name" value="TNF RECEPTOR-ASSOCIATED FACTOR 4"/>
    <property type="match status" value="1"/>
</dbReference>
<keyword evidence="2" id="KW-0963">Cytoplasm</keyword>
<dbReference type="GO" id="GO:0031625">
    <property type="term" value="F:ubiquitin protein ligase binding"/>
    <property type="evidence" value="ECO:0007669"/>
    <property type="project" value="TreeGrafter"/>
</dbReference>
<sequence>MDKKILSLKEKQKTREYKKKRIEKKEKSGNDAEILQIAATDGNDEFSIYIKPRNVLSPEASAVNKLTFQRAILFYDGKPITDAVAIDVALKTFIEWLKSRMPCILVAHNCKSFDARFLVQAAEKNGVMDDLVKTVSGFTDPLSAFRELLPERKSQSQENLVQGLLGKSYEAHNALADVQTLYQLVNKFLNVKLLQKHSFKVSWVASYQKLLKEKKLLVNTLQPLVREKYISASMAIKCDVFPDKATERKILSFGIKCPSEGCEWTGELREKEVHLSSCDYKDVPCLNTNCLVKVQRKYLFDHVFVSCDWRVVMCDHCGEPQPQCHMQDHIDQCSQFPVTCPNNCGCSIPRGRVRRGEVDSHLQDFMKVHLDLACVKLRKTEDKLETLQKRLEGKTFSTVMARNESPLYPFKYVWKVSGFSDKMRQAKAGEQRKLESDPFYTEDYGNRLKLRIYPYGRKSARSSHLSVFIVVLKGEYDAILPWPFKRKMRFTLIDQQEDPEKQKNVSKDHLSSCSFQLVFCSNGKCSETVKRKDMYDHMNSTCQWKMEDCVHCYEEYPKCLIQFASTDWNETVSVKISSLQPKGRDSHHAHIETDCPLTEVSCPYVEIGCNTKILRKELESHLQSKMGIHLESTLKTFKETTVKLEEKVDQLKLKQMESEQERAILKNEIQELTIANASLRAKVAAQEKEISLLKGESSTFVWKIKRFQDILQQAKNGAKKEVYSVPFYTGKQGYHLSVCMRPEGEITKRNKYLSVLLRVIKGKFDAILPWPFRCKITFTLVDQRDDPNDRMNVTQSCLAEPPFERQTSEFGFSERGDLTNQCEALSRVTNFRLGEEPVGQNHGSYSVDREDKDQEKPNRARFISATNVKSAKCVTNPLETLDHISAILDRAGQVDCVYLDMSKAFDKVRHDLMQKLRDSGFGGNLFTWFRAYLCGRRPRVTVLGATLHDLPVTSGVPQGSILGPALFLLYVNNLPDSILNSKVTMFADDT</sequence>
<feature type="domain" description="MATH" evidence="10">
    <location>
        <begin position="697"/>
        <end position="824"/>
    </location>
</feature>
<evidence type="ECO:0000313" key="13">
    <source>
        <dbReference type="EMBL" id="PFX13911.1"/>
    </source>
</evidence>
<keyword evidence="8" id="KW-0175">Coiled coil</keyword>
<dbReference type="InterPro" id="IPR001293">
    <property type="entry name" value="Znf_TRAF"/>
</dbReference>
<proteinExistence type="predicted"/>
<dbReference type="Pfam" id="PF21355">
    <property type="entry name" value="TRAF-mep_MATH"/>
    <property type="match status" value="1"/>
</dbReference>
<dbReference type="PROSITE" id="PS50878">
    <property type="entry name" value="RT_POL"/>
    <property type="match status" value="1"/>
</dbReference>
<dbReference type="Gene3D" id="3.30.40.10">
    <property type="entry name" value="Zinc/RING finger domain, C3HC4 (zinc finger)"/>
    <property type="match status" value="3"/>
</dbReference>
<feature type="region of interest" description="Disordered" evidence="9">
    <location>
        <begin position="835"/>
        <end position="856"/>
    </location>
</feature>
<evidence type="ECO:0000256" key="2">
    <source>
        <dbReference type="ARBA" id="ARBA00022490"/>
    </source>
</evidence>
<feature type="domain" description="Reverse transcriptase" evidence="12">
    <location>
        <begin position="829"/>
        <end position="990"/>
    </location>
</feature>
<evidence type="ECO:0000256" key="1">
    <source>
        <dbReference type="ARBA" id="ARBA00004496"/>
    </source>
</evidence>
<dbReference type="InterPro" id="IPR002083">
    <property type="entry name" value="MATH/TRAF_dom"/>
</dbReference>
<dbReference type="GO" id="GO:0005164">
    <property type="term" value="F:tumor necrosis factor receptor binding"/>
    <property type="evidence" value="ECO:0007669"/>
    <property type="project" value="TreeGrafter"/>
</dbReference>
<dbReference type="GO" id="GO:0008270">
    <property type="term" value="F:zinc ion binding"/>
    <property type="evidence" value="ECO:0007669"/>
    <property type="project" value="UniProtKB-KW"/>
</dbReference>
<dbReference type="InterPro" id="IPR036397">
    <property type="entry name" value="RNaseH_sf"/>
</dbReference>
<evidence type="ECO:0000256" key="5">
    <source>
        <dbReference type="ARBA" id="ARBA00022771"/>
    </source>
</evidence>
<keyword evidence="6 7" id="KW-0862">Zinc</keyword>
<dbReference type="SMART" id="SM00479">
    <property type="entry name" value="EXOIII"/>
    <property type="match status" value="1"/>
</dbReference>